<dbReference type="EMBL" id="JBDJPC010000006">
    <property type="protein sequence ID" value="KAL1497911.1"/>
    <property type="molecule type" value="Genomic_DNA"/>
</dbReference>
<organism evidence="2 3">
    <name type="scientific">Hypothenemus hampei</name>
    <name type="common">Coffee berry borer</name>
    <dbReference type="NCBI Taxonomy" id="57062"/>
    <lineage>
        <taxon>Eukaryota</taxon>
        <taxon>Metazoa</taxon>
        <taxon>Ecdysozoa</taxon>
        <taxon>Arthropoda</taxon>
        <taxon>Hexapoda</taxon>
        <taxon>Insecta</taxon>
        <taxon>Pterygota</taxon>
        <taxon>Neoptera</taxon>
        <taxon>Endopterygota</taxon>
        <taxon>Coleoptera</taxon>
        <taxon>Polyphaga</taxon>
        <taxon>Cucujiformia</taxon>
        <taxon>Curculionidae</taxon>
        <taxon>Scolytinae</taxon>
        <taxon>Hypothenemus</taxon>
    </lineage>
</organism>
<protein>
    <submittedName>
        <fullName evidence="2">Uncharacterized protein</fullName>
    </submittedName>
</protein>
<name>A0ABD1EN68_HYPHA</name>
<evidence type="ECO:0000313" key="3">
    <source>
        <dbReference type="Proteomes" id="UP001566132"/>
    </source>
</evidence>
<accession>A0ABD1EN68</accession>
<proteinExistence type="predicted"/>
<evidence type="ECO:0000256" key="1">
    <source>
        <dbReference type="SAM" id="MobiDB-lite"/>
    </source>
</evidence>
<dbReference type="AlphaFoldDB" id="A0ABD1EN68"/>
<reference evidence="2 3" key="1">
    <citation type="submission" date="2024-05" db="EMBL/GenBank/DDBJ databases">
        <title>Genetic variation in Jamaican populations of the coffee berry borer (Hypothenemus hampei).</title>
        <authorList>
            <person name="Errbii M."/>
            <person name="Myrie A."/>
        </authorList>
    </citation>
    <scope>NUCLEOTIDE SEQUENCE [LARGE SCALE GENOMIC DNA]</scope>
    <source>
        <strain evidence="2">JA-Hopewell-2020-01-JO</strain>
        <tissue evidence="2">Whole body</tissue>
    </source>
</reference>
<feature type="region of interest" description="Disordered" evidence="1">
    <location>
        <begin position="123"/>
        <end position="157"/>
    </location>
</feature>
<evidence type="ECO:0000313" key="2">
    <source>
        <dbReference type="EMBL" id="KAL1497911.1"/>
    </source>
</evidence>
<keyword evidence="3" id="KW-1185">Reference proteome</keyword>
<sequence>MSRLLLDDLACSKPLFEPHGFLVLDIPDGQKGYEQSGKSRHGDTLTFSNMFENFLDRITSPNSRRKHTYCPEVHSDPEDCVEPITPSRKPRLLERRKKGRRVDFGLRQARSLGRLDGLKERLFRRKDTTDDQTTKTTNRPSKKTYGARYHRNTCSPD</sequence>
<feature type="compositionally biased region" description="Basic and acidic residues" evidence="1">
    <location>
        <begin position="123"/>
        <end position="133"/>
    </location>
</feature>
<dbReference type="Proteomes" id="UP001566132">
    <property type="component" value="Unassembled WGS sequence"/>
</dbReference>
<gene>
    <name evidence="2" type="ORF">ABEB36_008792</name>
</gene>
<comment type="caution">
    <text evidence="2">The sequence shown here is derived from an EMBL/GenBank/DDBJ whole genome shotgun (WGS) entry which is preliminary data.</text>
</comment>